<sequence>MTGIFLQVGSGICSTCKKLRALVLTSPHKAESVIDQMDALTLNKNIDDELEITFSPDMSTPVCERTTFDVGSTGMSLYKRGETSFTSTISEDISTTLSTPRENLNAFLTSRDVSPIRYTLSAPFEEVSDRTKRFHMRKARQVVTACLEEIVPGQSSTLLKELACDKLGSGKNIDTFLLDALTECYNNTSHWSTRRQILSIMVDKVTFEELQKWIPTLTRYRFNIAKHHLLLHGRGAELSHLKNTRVYIQPEKIDHFVTFITSSHIIQDLPFGEKNTKTVHSQRNKDSQRCAQSYTRTMYPTVRRILQRGELPTDEPQYCTLRRVLKVCSASARTSLQGLDYISLAMGGQAFDDLENVVDMLGDRYGKGLAWAKQTNQKLKDAKRYLKGDYKIHISSNSEVADHCRTYALSFPNDENYTTSCDHEHKGKCDRCSIFPETLADICTSLEEVNCPLEEKENMEYVTTQAAQHIRSWKAHILRSINQDAARHDILKVLDSHSALIVLDWAMKFIPRKYRESQRDWFAKRGLPWHIAVLTKKNDDGDLQVLTFLHLFKSCSQDSGTVVAIIHDVLSQLSTIAPEVHTVYLRQDNAGCYHSALTLLSLPTIERSTGIQIRRIDFSDPQGGKGACDRKAAHIKNHMNKYLNSGNDIENPEQMKAAIESFEGIPGVKVTVCAPPPGVKGMAGEWDGVSLINNIEYRNESMTVWMEYNNGPGKILPLTNFCRPPTVPKLIHSEETEDTVSFVAVKARQQPKKSREQNNTDPMEDESSDEKVDTYSKLFLCPEQGCIKSFHRYSSLERHLHCDNHTYVLEHETLYDKAMKLYATKLEEGSSKNPIPTESESVELPEPDIGPELEMGWALRTSTKGKRFSDVQKKYLVDVFDAGEQTGRKADPGDVSRAMRSTRNSDGSRLFNKGDFLTPQQIASFFSRLAKKRRENTSGDKDSEERGDGDDNDYEEDDLNKKDFEKRKGQEIEELSASLIDAIGLKHPIMFDRHNICELTSQRKLSKFSVYMLQEICSSFELNITDSTGKRKFKKPYIDLLEKLVQSCGC</sequence>
<dbReference type="PANTHER" id="PTHR33845:SF1">
    <property type="entry name" value="C2H2-TYPE DOMAIN-CONTAINING PROTEIN"/>
    <property type="match status" value="1"/>
</dbReference>
<keyword evidence="3" id="KW-1185">Reference proteome</keyword>
<evidence type="ECO:0000313" key="3">
    <source>
        <dbReference type="Proteomes" id="UP001152795"/>
    </source>
</evidence>
<evidence type="ECO:0000256" key="1">
    <source>
        <dbReference type="SAM" id="MobiDB-lite"/>
    </source>
</evidence>
<organism evidence="2 3">
    <name type="scientific">Paramuricea clavata</name>
    <name type="common">Red gorgonian</name>
    <name type="synonym">Violescent sea-whip</name>
    <dbReference type="NCBI Taxonomy" id="317549"/>
    <lineage>
        <taxon>Eukaryota</taxon>
        <taxon>Metazoa</taxon>
        <taxon>Cnidaria</taxon>
        <taxon>Anthozoa</taxon>
        <taxon>Octocorallia</taxon>
        <taxon>Malacalcyonacea</taxon>
        <taxon>Plexauridae</taxon>
        <taxon>Paramuricea</taxon>
    </lineage>
</organism>
<dbReference type="PROSITE" id="PS50157">
    <property type="entry name" value="ZINC_FINGER_C2H2_2"/>
    <property type="match status" value="1"/>
</dbReference>
<dbReference type="PROSITE" id="PS00028">
    <property type="entry name" value="ZINC_FINGER_C2H2_1"/>
    <property type="match status" value="1"/>
</dbReference>
<dbReference type="OrthoDB" id="5988132at2759"/>
<evidence type="ECO:0000313" key="2">
    <source>
        <dbReference type="EMBL" id="CAB4018763.1"/>
    </source>
</evidence>
<dbReference type="Proteomes" id="UP001152795">
    <property type="component" value="Unassembled WGS sequence"/>
</dbReference>
<feature type="region of interest" description="Disordered" evidence="1">
    <location>
        <begin position="933"/>
        <end position="963"/>
    </location>
</feature>
<comment type="caution">
    <text evidence="2">The sequence shown here is derived from an EMBL/GenBank/DDBJ whole genome shotgun (WGS) entry which is preliminary data.</text>
</comment>
<proteinExistence type="predicted"/>
<reference evidence="2" key="1">
    <citation type="submission" date="2020-04" db="EMBL/GenBank/DDBJ databases">
        <authorList>
            <person name="Alioto T."/>
            <person name="Alioto T."/>
            <person name="Gomez Garrido J."/>
        </authorList>
    </citation>
    <scope>NUCLEOTIDE SEQUENCE</scope>
    <source>
        <strain evidence="2">A484AB</strain>
    </source>
</reference>
<name>A0A6S7IMP9_PARCT</name>
<feature type="region of interest" description="Disordered" evidence="1">
    <location>
        <begin position="829"/>
        <end position="849"/>
    </location>
</feature>
<feature type="region of interest" description="Disordered" evidence="1">
    <location>
        <begin position="885"/>
        <end position="913"/>
    </location>
</feature>
<feature type="compositionally biased region" description="Acidic residues" evidence="1">
    <location>
        <begin position="840"/>
        <end position="849"/>
    </location>
</feature>
<dbReference type="InterPro" id="IPR013087">
    <property type="entry name" value="Znf_C2H2_type"/>
</dbReference>
<feature type="compositionally biased region" description="Acidic residues" evidence="1">
    <location>
        <begin position="947"/>
        <end position="958"/>
    </location>
</feature>
<dbReference type="EMBL" id="CACRXK020010156">
    <property type="protein sequence ID" value="CAB4018763.1"/>
    <property type="molecule type" value="Genomic_DNA"/>
</dbReference>
<accession>A0A6S7IMP9</accession>
<gene>
    <name evidence="2" type="ORF">PACLA_8A074719</name>
</gene>
<protein>
    <submittedName>
        <fullName evidence="2">SURP and G-patch domain-containing 1</fullName>
    </submittedName>
</protein>
<feature type="region of interest" description="Disordered" evidence="1">
    <location>
        <begin position="745"/>
        <end position="770"/>
    </location>
</feature>
<feature type="compositionally biased region" description="Basic and acidic residues" evidence="1">
    <location>
        <begin position="935"/>
        <end position="946"/>
    </location>
</feature>
<dbReference type="AlphaFoldDB" id="A0A6S7IMP9"/>
<dbReference type="PANTHER" id="PTHR33845">
    <property type="entry name" value="C2H2-TYPE DOMAIN-CONTAINING PROTEIN"/>
    <property type="match status" value="1"/>
</dbReference>